<evidence type="ECO:0000313" key="2">
    <source>
        <dbReference type="Proteomes" id="UP000598174"/>
    </source>
</evidence>
<dbReference type="RefSeq" id="WP_203817423.1">
    <property type="nucleotide sequence ID" value="NZ_BAAABP010000039.1"/>
</dbReference>
<organism evidence="1 2">
    <name type="scientific">Paractinoplanes ferrugineus</name>
    <dbReference type="NCBI Taxonomy" id="113564"/>
    <lineage>
        <taxon>Bacteria</taxon>
        <taxon>Bacillati</taxon>
        <taxon>Actinomycetota</taxon>
        <taxon>Actinomycetes</taxon>
        <taxon>Micromonosporales</taxon>
        <taxon>Micromonosporaceae</taxon>
        <taxon>Paractinoplanes</taxon>
    </lineage>
</organism>
<accession>A0A919MCL1</accession>
<keyword evidence="2" id="KW-1185">Reference proteome</keyword>
<proteinExistence type="predicted"/>
<dbReference type="Proteomes" id="UP000598174">
    <property type="component" value="Unassembled WGS sequence"/>
</dbReference>
<protein>
    <submittedName>
        <fullName evidence="1">Uncharacterized protein</fullName>
    </submittedName>
</protein>
<evidence type="ECO:0000313" key="1">
    <source>
        <dbReference type="EMBL" id="GIE10863.1"/>
    </source>
</evidence>
<sequence>MMVAASNREPRRPWLAPAAVLRRIGEMRAAGGGRAAERLLDAIGAGRAAHEVAGIVEALDATGATADADRVLTAVCRRSPAEVAAMLTVLRTLRRDAVLTRVRAHAATELDTGTIAAIAALLAPAERAALTAAVLAARLRPESDGSPASSARPDLAGGAAARLTRLETTDPAAAAGLAEAVLDEGPAETARALAGLADAPLRQLLHRLGTRPAAEAALVMAELVGQGQRSLSRAVAAAVPGGVDWPAETDVRVVIDLMVASAEHGAALAAVVDAAGPRGFVEALAAEPAGVIAAVLTRAYAAGARELAGEILDDLARRPGTVKWIARLWHLDPEPAASAGRRPDLVDRYLDLVVGLRTPQQVADLIRELDDGDGAPMAGRITRMLLDDPARRWVRPYVGHLLGDSPRADVLCGGWTGDRAELARAAAVDELRRRLPEPAPVHSWRPALSLRAAERPLWLVRLGDLDGGSLIGLSDRGVHCHSAPGPLSGPRIRQPGREFRIDYEQFADLTFAFVEEGRRIRIAKADTSYYWAADHAAGAEARAVTALLNAVAAAVRAIYAVRIDEPLGPSPG</sequence>
<dbReference type="EMBL" id="BOMM01000021">
    <property type="protein sequence ID" value="GIE10863.1"/>
    <property type="molecule type" value="Genomic_DNA"/>
</dbReference>
<gene>
    <name evidence="1" type="ORF">Afe05nite_27030</name>
</gene>
<reference evidence="1" key="1">
    <citation type="submission" date="2021-01" db="EMBL/GenBank/DDBJ databases">
        <title>Whole genome shotgun sequence of Actinoplanes ferrugineus NBRC 15555.</title>
        <authorList>
            <person name="Komaki H."/>
            <person name="Tamura T."/>
        </authorList>
    </citation>
    <scope>NUCLEOTIDE SEQUENCE</scope>
    <source>
        <strain evidence="1">NBRC 15555</strain>
    </source>
</reference>
<comment type="caution">
    <text evidence="1">The sequence shown here is derived from an EMBL/GenBank/DDBJ whole genome shotgun (WGS) entry which is preliminary data.</text>
</comment>
<dbReference type="AlphaFoldDB" id="A0A919MCL1"/>
<name>A0A919MCL1_9ACTN</name>